<organism evidence="1 2">
    <name type="scientific">Adineta steineri</name>
    <dbReference type="NCBI Taxonomy" id="433720"/>
    <lineage>
        <taxon>Eukaryota</taxon>
        <taxon>Metazoa</taxon>
        <taxon>Spiralia</taxon>
        <taxon>Gnathifera</taxon>
        <taxon>Rotifera</taxon>
        <taxon>Eurotatoria</taxon>
        <taxon>Bdelloidea</taxon>
        <taxon>Adinetida</taxon>
        <taxon>Adinetidae</taxon>
        <taxon>Adineta</taxon>
    </lineage>
</organism>
<dbReference type="AlphaFoldDB" id="A0A815KUG8"/>
<evidence type="ECO:0000313" key="2">
    <source>
        <dbReference type="Proteomes" id="UP000663860"/>
    </source>
</evidence>
<name>A0A815KUG8_9BILA</name>
<proteinExistence type="predicted"/>
<protein>
    <submittedName>
        <fullName evidence="1">Uncharacterized protein</fullName>
    </submittedName>
</protein>
<reference evidence="1" key="1">
    <citation type="submission" date="2021-02" db="EMBL/GenBank/DDBJ databases">
        <authorList>
            <person name="Nowell W R."/>
        </authorList>
    </citation>
    <scope>NUCLEOTIDE SEQUENCE</scope>
</reference>
<accession>A0A815KUG8</accession>
<sequence length="101" mass="11658">MIDVVLLAVGFGVVTVMVSAICLTGYICIPSTTLSTDTSSINKEEEYYQYLKRHNQQSISTKASIILIIEFYIKLIDRNNVRSSIHLFFYFNYFTLHSEIY</sequence>
<evidence type="ECO:0000313" key="1">
    <source>
        <dbReference type="EMBL" id="CAF1400455.1"/>
    </source>
</evidence>
<dbReference type="Proteomes" id="UP000663860">
    <property type="component" value="Unassembled WGS sequence"/>
</dbReference>
<gene>
    <name evidence="1" type="ORF">IZO911_LOCUS39462</name>
</gene>
<dbReference type="EMBL" id="CAJNOE010001204">
    <property type="protein sequence ID" value="CAF1400455.1"/>
    <property type="molecule type" value="Genomic_DNA"/>
</dbReference>
<comment type="caution">
    <text evidence="1">The sequence shown here is derived from an EMBL/GenBank/DDBJ whole genome shotgun (WGS) entry which is preliminary data.</text>
</comment>